<feature type="region of interest" description="Disordered" evidence="9">
    <location>
        <begin position="118"/>
        <end position="157"/>
    </location>
</feature>
<dbReference type="AlphaFoldDB" id="A0ABD0SBM3"/>
<evidence type="ECO:0000256" key="7">
    <source>
        <dbReference type="PROSITE-ProRule" id="PRU00042"/>
    </source>
</evidence>
<dbReference type="PANTHER" id="PTHR24388:SF104">
    <property type="entry name" value="AT-RICH BINDING PROTEIN-RELATED"/>
    <property type="match status" value="1"/>
</dbReference>
<dbReference type="Pfam" id="PF00096">
    <property type="entry name" value="zf-C2H2"/>
    <property type="match status" value="2"/>
</dbReference>
<evidence type="ECO:0000259" key="10">
    <source>
        <dbReference type="PROSITE" id="PS50157"/>
    </source>
</evidence>
<comment type="similarity">
    <text evidence="6">Belongs to the snail C2H2-type zinc-finger protein family.</text>
</comment>
<dbReference type="PANTHER" id="PTHR24388">
    <property type="entry name" value="ZINC FINGER PROTEIN"/>
    <property type="match status" value="1"/>
</dbReference>
<feature type="compositionally biased region" description="Acidic residues" evidence="9">
    <location>
        <begin position="145"/>
        <end position="157"/>
    </location>
</feature>
<evidence type="ECO:0000313" key="12">
    <source>
        <dbReference type="EMBL" id="KAL0810713.1"/>
    </source>
</evidence>
<name>A0ABD0SBM3_LOXSC</name>
<evidence type="ECO:0000256" key="3">
    <source>
        <dbReference type="ARBA" id="ARBA00022771"/>
    </source>
</evidence>
<proteinExistence type="inferred from homology"/>
<keyword evidence="1 8" id="KW-0479">Metal-binding</keyword>
<dbReference type="SMART" id="SM00868">
    <property type="entry name" value="zf-AD"/>
    <property type="match status" value="1"/>
</dbReference>
<dbReference type="InterPro" id="IPR036236">
    <property type="entry name" value="Znf_C2H2_sf"/>
</dbReference>
<accession>A0ABD0SBM3</accession>
<dbReference type="GO" id="GO:0008270">
    <property type="term" value="F:zinc ion binding"/>
    <property type="evidence" value="ECO:0007669"/>
    <property type="project" value="UniProtKB-UniRule"/>
</dbReference>
<dbReference type="InterPro" id="IPR050527">
    <property type="entry name" value="Snail/Krueppel_Znf"/>
</dbReference>
<dbReference type="InterPro" id="IPR012934">
    <property type="entry name" value="Znf_AD"/>
</dbReference>
<gene>
    <name evidence="12" type="ORF">ABMA28_010037</name>
</gene>
<dbReference type="FunFam" id="3.30.160.60:FF:000624">
    <property type="entry name" value="zinc finger protein 697"/>
    <property type="match status" value="1"/>
</dbReference>
<evidence type="ECO:0000256" key="1">
    <source>
        <dbReference type="ARBA" id="ARBA00022723"/>
    </source>
</evidence>
<dbReference type="EMBL" id="JBEDNZ010000025">
    <property type="protein sequence ID" value="KAL0810713.1"/>
    <property type="molecule type" value="Genomic_DNA"/>
</dbReference>
<dbReference type="InterPro" id="IPR013087">
    <property type="entry name" value="Znf_C2H2_type"/>
</dbReference>
<feature type="domain" description="C2H2-type" evidence="10">
    <location>
        <begin position="295"/>
        <end position="322"/>
    </location>
</feature>
<keyword evidence="2" id="KW-0677">Repeat</keyword>
<evidence type="ECO:0000259" key="11">
    <source>
        <dbReference type="PROSITE" id="PS51915"/>
    </source>
</evidence>
<evidence type="ECO:0000256" key="9">
    <source>
        <dbReference type="SAM" id="MobiDB-lite"/>
    </source>
</evidence>
<feature type="binding site" evidence="8">
    <location>
        <position position="65"/>
    </location>
    <ligand>
        <name>Zn(2+)</name>
        <dbReference type="ChEBI" id="CHEBI:29105"/>
    </ligand>
</feature>
<evidence type="ECO:0000256" key="6">
    <source>
        <dbReference type="ARBA" id="ARBA00037948"/>
    </source>
</evidence>
<evidence type="ECO:0000256" key="4">
    <source>
        <dbReference type="ARBA" id="ARBA00022833"/>
    </source>
</evidence>
<feature type="domain" description="C2H2-type" evidence="10">
    <location>
        <begin position="222"/>
        <end position="246"/>
    </location>
</feature>
<feature type="domain" description="C2H2-type" evidence="10">
    <location>
        <begin position="267"/>
        <end position="294"/>
    </location>
</feature>
<sequence>MDSYDEYYQRICRVCLSYRKNENMVCLTDVNSEDGLSFYGKAVEKFANVSIKISDDLPQSMCQNCLIMLKQAIHFKFKCESSDEDLAKLYRQHIEYDSNIREIVVDFCLFRDNFPQAFSHSKSSSNSENKSQCTSEEMVRNSDSNGEESSYENEDNLDDIDLNSADEILDQIEKHILRNPKLAKDDYKLISKKKVHQNKTNTSQQKAQQLKQNTITTKTEKHVCTVCQKELANPHTLRHHMQMHEGFPLLVGLQMHQVTVHGIGPSLQCPHCPYKTLRRFTLTEHIRLHTGERPYTCDKCGLTFRRRAIWTKHMIYHQEKTVQCPHCPRKFHRLVEMQAHSNGVHERMYVFLCHKCDTTYAKISTVRRHLTERHGIPREMQGKITRINKGKGIGFPEP</sequence>
<dbReference type="PROSITE" id="PS51915">
    <property type="entry name" value="ZAD"/>
    <property type="match status" value="1"/>
</dbReference>
<dbReference type="Gene3D" id="3.40.1800.20">
    <property type="match status" value="1"/>
</dbReference>
<keyword evidence="4 8" id="KW-0862">Zinc</keyword>
<dbReference type="Pfam" id="PF07776">
    <property type="entry name" value="zf-AD"/>
    <property type="match status" value="1"/>
</dbReference>
<dbReference type="Proteomes" id="UP001549921">
    <property type="component" value="Unassembled WGS sequence"/>
</dbReference>
<organism evidence="12 13">
    <name type="scientific">Loxostege sticticalis</name>
    <name type="common">Beet webworm moth</name>
    <dbReference type="NCBI Taxonomy" id="481309"/>
    <lineage>
        <taxon>Eukaryota</taxon>
        <taxon>Metazoa</taxon>
        <taxon>Ecdysozoa</taxon>
        <taxon>Arthropoda</taxon>
        <taxon>Hexapoda</taxon>
        <taxon>Insecta</taxon>
        <taxon>Pterygota</taxon>
        <taxon>Neoptera</taxon>
        <taxon>Endopterygota</taxon>
        <taxon>Lepidoptera</taxon>
        <taxon>Glossata</taxon>
        <taxon>Ditrysia</taxon>
        <taxon>Pyraloidea</taxon>
        <taxon>Crambidae</taxon>
        <taxon>Pyraustinae</taxon>
        <taxon>Loxostege</taxon>
    </lineage>
</organism>
<evidence type="ECO:0000256" key="8">
    <source>
        <dbReference type="PROSITE-ProRule" id="PRU01263"/>
    </source>
</evidence>
<protein>
    <submittedName>
        <fullName evidence="12">Uncharacterized protein</fullName>
    </submittedName>
</protein>
<evidence type="ECO:0000256" key="5">
    <source>
        <dbReference type="ARBA" id="ARBA00023242"/>
    </source>
</evidence>
<dbReference type="PROSITE" id="PS00028">
    <property type="entry name" value="ZINC_FINGER_C2H2_1"/>
    <property type="match status" value="4"/>
</dbReference>
<evidence type="ECO:0000313" key="13">
    <source>
        <dbReference type="Proteomes" id="UP001549921"/>
    </source>
</evidence>
<feature type="binding site" evidence="8">
    <location>
        <position position="62"/>
    </location>
    <ligand>
        <name>Zn(2+)</name>
        <dbReference type="ChEBI" id="CHEBI:29105"/>
    </ligand>
</feature>
<dbReference type="SUPFAM" id="SSF57667">
    <property type="entry name" value="beta-beta-alpha zinc fingers"/>
    <property type="match status" value="1"/>
</dbReference>
<keyword evidence="3 7" id="KW-0863">Zinc-finger</keyword>
<comment type="caution">
    <text evidence="12">The sequence shown here is derived from an EMBL/GenBank/DDBJ whole genome shotgun (WGS) entry which is preliminary data.</text>
</comment>
<feature type="binding site" evidence="8">
    <location>
        <position position="12"/>
    </location>
    <ligand>
        <name>Zn(2+)</name>
        <dbReference type="ChEBI" id="CHEBI:29105"/>
    </ligand>
</feature>
<dbReference type="SMART" id="SM00355">
    <property type="entry name" value="ZnF_C2H2"/>
    <property type="match status" value="5"/>
</dbReference>
<dbReference type="SUPFAM" id="SSF57716">
    <property type="entry name" value="Glucocorticoid receptor-like (DNA-binding domain)"/>
    <property type="match status" value="1"/>
</dbReference>
<feature type="binding site" evidence="8">
    <location>
        <position position="15"/>
    </location>
    <ligand>
        <name>Zn(2+)</name>
        <dbReference type="ChEBI" id="CHEBI:29105"/>
    </ligand>
</feature>
<dbReference type="Gene3D" id="3.30.160.60">
    <property type="entry name" value="Classic Zinc Finger"/>
    <property type="match status" value="3"/>
</dbReference>
<evidence type="ECO:0000256" key="2">
    <source>
        <dbReference type="ARBA" id="ARBA00022737"/>
    </source>
</evidence>
<reference evidence="12 13" key="1">
    <citation type="submission" date="2024-06" db="EMBL/GenBank/DDBJ databases">
        <title>A chromosome-level genome assembly of beet webworm, Loxostege sticticalis.</title>
        <authorList>
            <person name="Zhang Y."/>
        </authorList>
    </citation>
    <scope>NUCLEOTIDE SEQUENCE [LARGE SCALE GENOMIC DNA]</scope>
    <source>
        <strain evidence="12">AQ028</strain>
        <tissue evidence="12">Male pupae</tissue>
    </source>
</reference>
<keyword evidence="5" id="KW-0539">Nucleus</keyword>
<feature type="compositionally biased region" description="Low complexity" evidence="9">
    <location>
        <begin position="119"/>
        <end position="131"/>
    </location>
</feature>
<dbReference type="PROSITE" id="PS50157">
    <property type="entry name" value="ZINC_FINGER_C2H2_2"/>
    <property type="match status" value="3"/>
</dbReference>
<feature type="domain" description="ZAD" evidence="11">
    <location>
        <begin position="10"/>
        <end position="89"/>
    </location>
</feature>